<feature type="domain" description="Mon2/Sec7/BIG1-like dimerisation and cyclophilin-binding" evidence="2">
    <location>
        <begin position="3"/>
        <end position="178"/>
    </location>
</feature>
<reference evidence="3" key="1">
    <citation type="journal article" date="2022" name="Proc. Natl. Acad. Sci. U.S.A.">
        <title>Life cycle and functional genomics of the unicellular red alga Galdieria for elucidating algal and plant evolution and industrial use.</title>
        <authorList>
            <person name="Hirooka S."/>
            <person name="Itabashi T."/>
            <person name="Ichinose T.M."/>
            <person name="Onuma R."/>
            <person name="Fujiwara T."/>
            <person name="Yamashita S."/>
            <person name="Jong L.W."/>
            <person name="Tomita R."/>
            <person name="Iwane A.H."/>
            <person name="Miyagishima S.Y."/>
        </authorList>
    </citation>
    <scope>NUCLEOTIDE SEQUENCE</scope>
    <source>
        <strain evidence="3">NBRC 102759</strain>
    </source>
</reference>
<gene>
    <name evidence="3" type="ORF">GpartN1_g6032.t1</name>
</gene>
<dbReference type="OrthoDB" id="5346at2759"/>
<dbReference type="Pfam" id="PF16213">
    <property type="entry name" value="DCB"/>
    <property type="match status" value="1"/>
</dbReference>
<accession>A0A9C7Q0X9</accession>
<dbReference type="Proteomes" id="UP001061958">
    <property type="component" value="Unassembled WGS sequence"/>
</dbReference>
<evidence type="ECO:0000313" key="3">
    <source>
        <dbReference type="EMBL" id="GJQ14241.1"/>
    </source>
</evidence>
<feature type="domain" description="Mon2 C-terminal" evidence="1">
    <location>
        <begin position="764"/>
        <end position="941"/>
    </location>
</feature>
<dbReference type="InterPro" id="IPR032629">
    <property type="entry name" value="DCB_dom"/>
</dbReference>
<keyword evidence="4" id="KW-1185">Reference proteome</keyword>
<dbReference type="InterPro" id="IPR032817">
    <property type="entry name" value="Mon2_C"/>
</dbReference>
<dbReference type="SUPFAM" id="SSF48371">
    <property type="entry name" value="ARM repeat"/>
    <property type="match status" value="2"/>
</dbReference>
<dbReference type="InterPro" id="IPR016024">
    <property type="entry name" value="ARM-type_fold"/>
</dbReference>
<comment type="caution">
    <text evidence="3">The sequence shown here is derived from an EMBL/GenBank/DDBJ whole genome shotgun (WGS) entry which is preliminary data.</text>
</comment>
<evidence type="ECO:0000259" key="1">
    <source>
        <dbReference type="Pfam" id="PF16206"/>
    </source>
</evidence>
<evidence type="ECO:0000259" key="2">
    <source>
        <dbReference type="Pfam" id="PF16213"/>
    </source>
</evidence>
<reference evidence="3" key="2">
    <citation type="submission" date="2022-01" db="EMBL/GenBank/DDBJ databases">
        <authorList>
            <person name="Hirooka S."/>
            <person name="Miyagishima S.Y."/>
        </authorList>
    </citation>
    <scope>NUCLEOTIDE SEQUENCE</scope>
    <source>
        <strain evidence="3">NBRC 102759</strain>
    </source>
</reference>
<name>A0A9C7Q0X9_9RHOD</name>
<protein>
    <submittedName>
        <fullName evidence="3">Uncharacterized protein</fullName>
    </submittedName>
</protein>
<organism evidence="3 4">
    <name type="scientific">Galdieria partita</name>
    <dbReference type="NCBI Taxonomy" id="83374"/>
    <lineage>
        <taxon>Eukaryota</taxon>
        <taxon>Rhodophyta</taxon>
        <taxon>Bangiophyceae</taxon>
        <taxon>Galdieriales</taxon>
        <taxon>Galdieriaceae</taxon>
        <taxon>Galdieria</taxon>
    </lineage>
</organism>
<dbReference type="EMBL" id="BQMJ01000053">
    <property type="protein sequence ID" value="GJQ14241.1"/>
    <property type="molecule type" value="Genomic_DNA"/>
</dbReference>
<sequence>MQSLSLWSSLEKELQALLKETKKKPLQFRQLVEECIQNVHRREQLEEGFVLQSVVLVLITGLESKETKIVTSSLSAVEFLLSHKIFDDTYGDQLLKFFERQLTSQVESKHKLKSLQVLILFCSYCVKQKYPDCDYLFRGLCILLKCLQDEFLQPEWKAATEAGFRQIVAEAFEVVQSQDSYSSFIELTPPMTSAYLLFQDLCRMVSNSTVSNRLAGYTPRYSLIYQMLMDSIRSPAFFENQVFKQLLLEVFPPVLSIENLTKMATDDLSCFLMLFVDYLQLYIEVLPEQCTETFERLFPFMVSSSVPEEKINIILGGIFDLFQVSDDHSIFLALYISNSSKLSDAQAGRETCLSIFKELFSFFAKLVSKIPHNVFSSNDPRIHAQMKAVKILPNVIDTKYQRAFLILRIIQNFVESISIAKNECELTSNVLEVVVEAILPMIQEILLFYSRYYQSSLLHFCYVETWRCTIDSLRSMQLYGKLSELLKSICGALREDLLPLKDHWSMYVALVRIHILSLLPFIMDVVKHFVYSKNTDEIKACLTEFFSLVFLLDFLSSHENVEDSSKLSSDLNDFFGELLQNSSLQQIHLIISICFHETYQLCSTSVESLPKKKSRMVEIFLQRLLWFGENLTRMDTSMKKFLLWTCSEFAGNLMRDSSVSEEVQITGVSMIVKVIHLMIADVDDANFYCSDPFLLELFRPILVSDNLVVFDRVLQAITDILQSYSHIFTCVNSWNILLDMLYKVPMKEDFQLVIFRLITILARDFISYLPYETECLQLWTKFLCRCIQCLKDLNLSLTCLGYIWNTIDTVSRHWGETQIVRDDVVHETQQLELYYSQLASVMTEISVLTRDRRPEIRNSTLRMTIDVVKVAASKQFPGFWKQVCPKFLIPICEFLFEDAHDEYSESSSLSTNIRIHHSRNTVEKQWDESRVIYLEGIVKLIYQFWDSFVLDEEETIEFWSQVVQFVLRCLSNSRTELCKAGVDMMISVFDCFYEQEAIDQVVISEAQRSQETLFWERLWKILEQYFLPDKKYDLDESNVSSFLTLINGLKNLLRNSRHSFLPFQAKTLFDMVLYLTCFENTWKNQELFISAIEFFREANFDNESESWNVVFEELLELCRQCLSTGSDSCEYSARMRLSLEAIESAFQKDSVPVKALLLYLGAFVELLLPCIEQYSFRDPSKSALALDSLKALVVVVKSCVLKGVNPEDLDLQLFDRIIELAENFIEKKDCERNESIYNTQTLSEYEIQWRKESYDIILVDLLASRFLFYEELLTETSWRKTIGLLRKGFNMSFEGRRHLRFRHACRVSLLKWIQRQSRNKHDVLSLQSTKWFVVQETKMTILSSTLGLTEILLEEKLKGGSYPLFSALYLEIQDVFQCLLKYETFSFLARDAFDEVKLSRTRKLGNDMNTVTPALRTALISLREKLSVCSTLELSDISELAISLLKDMDNCVFLADMNDV</sequence>
<proteinExistence type="predicted"/>
<dbReference type="Pfam" id="PF16206">
    <property type="entry name" value="Mon2_C"/>
    <property type="match status" value="1"/>
</dbReference>
<evidence type="ECO:0000313" key="4">
    <source>
        <dbReference type="Proteomes" id="UP001061958"/>
    </source>
</evidence>